<dbReference type="PANTHER" id="PTHR43806:SF11">
    <property type="entry name" value="CEREVISIN-RELATED"/>
    <property type="match status" value="1"/>
</dbReference>
<dbReference type="CDD" id="cd04077">
    <property type="entry name" value="Peptidases_S8_PCSK9_ProteinaseK_like"/>
    <property type="match status" value="1"/>
</dbReference>
<dbReference type="InterPro" id="IPR036852">
    <property type="entry name" value="Peptidase_S8/S53_dom_sf"/>
</dbReference>
<dbReference type="PROSITE" id="PS00137">
    <property type="entry name" value="SUBTILASE_HIS"/>
    <property type="match status" value="1"/>
</dbReference>
<dbReference type="InterPro" id="IPR022398">
    <property type="entry name" value="Peptidase_S8_His-AS"/>
</dbReference>
<dbReference type="GO" id="GO:0006508">
    <property type="term" value="P:proteolysis"/>
    <property type="evidence" value="ECO:0007669"/>
    <property type="project" value="UniProtKB-KW"/>
</dbReference>
<evidence type="ECO:0000256" key="2">
    <source>
        <dbReference type="ARBA" id="ARBA00022670"/>
    </source>
</evidence>
<dbReference type="AlphaFoldDB" id="A0A1M7ZJ57"/>
<reference evidence="10" key="1">
    <citation type="submission" date="2016-12" db="EMBL/GenBank/DDBJ databases">
        <authorList>
            <person name="Varghese N."/>
            <person name="Submissions S."/>
        </authorList>
    </citation>
    <scope>NUCLEOTIDE SEQUENCE [LARGE SCALE GENOMIC DNA]</scope>
    <source>
        <strain evidence="10">DSM 25035</strain>
    </source>
</reference>
<dbReference type="InterPro" id="IPR023828">
    <property type="entry name" value="Peptidase_S8_Ser-AS"/>
</dbReference>
<dbReference type="GO" id="GO:0004252">
    <property type="term" value="F:serine-type endopeptidase activity"/>
    <property type="evidence" value="ECO:0007669"/>
    <property type="project" value="UniProtKB-UniRule"/>
</dbReference>
<dbReference type="PROSITE" id="PS00138">
    <property type="entry name" value="SUBTILASE_SER"/>
    <property type="match status" value="1"/>
</dbReference>
<dbReference type="PANTHER" id="PTHR43806">
    <property type="entry name" value="PEPTIDASE S8"/>
    <property type="match status" value="1"/>
</dbReference>
<dbReference type="PROSITE" id="PS51892">
    <property type="entry name" value="SUBTILASE"/>
    <property type="match status" value="1"/>
</dbReference>
<keyword evidence="10" id="KW-1185">Reference proteome</keyword>
<dbReference type="PROSITE" id="PS51257">
    <property type="entry name" value="PROKAR_LIPOPROTEIN"/>
    <property type="match status" value="1"/>
</dbReference>
<dbReference type="InterPro" id="IPR010259">
    <property type="entry name" value="S8pro/Inhibitor_I9"/>
</dbReference>
<dbReference type="InterPro" id="IPR034193">
    <property type="entry name" value="PCSK9_ProteinaseK-like"/>
</dbReference>
<dbReference type="SUPFAM" id="SSF52743">
    <property type="entry name" value="Subtilisin-like"/>
    <property type="match status" value="1"/>
</dbReference>
<dbReference type="GO" id="GO:0005615">
    <property type="term" value="C:extracellular space"/>
    <property type="evidence" value="ECO:0007669"/>
    <property type="project" value="TreeGrafter"/>
</dbReference>
<protein>
    <submittedName>
        <fullName evidence="9">Peptidase inhibitor I9</fullName>
    </submittedName>
</protein>
<sequence>MKTSNTSKNWHAIILVFALASCDLQIEQETLPQEDLISIINEPTFIPDKYIVVLKDETLHFRKTDKYEAVQAGMRIISNDLAARHGIPSNKVDKVYGNVISGFSVEMTSEQARIMAEDPTVAFIEPDGYAYGSDVVQTNATWGLDRINQTELPLDQEYTYNSPGSDITAFILDSGIRYDHEEFEGRAVPGFDFYGGNASDVYGHGTHVAGTVGGKIYGMAKKVKLVSVKVLGDDNRGSWSNIIGGIDWASANKTGPSVINMSIQGTSFGSAVSNAVKAAFNNGIVVVVAAGNWNDNACFQALASVPEAISVGASTMTDSRAFFSNFGDCIDIFAPGVEITSASVNGPDEYIDFQGTSMAAPHVAGAAVLYLSKNPEATPQEVTDYLMENSTKGIISNSLSANNNLLYTGKKIKIK</sequence>
<dbReference type="InterPro" id="IPR023827">
    <property type="entry name" value="Peptidase_S8_Asp-AS"/>
</dbReference>
<dbReference type="EMBL" id="FRXN01000006">
    <property type="protein sequence ID" value="SHO64923.1"/>
    <property type="molecule type" value="Genomic_DNA"/>
</dbReference>
<evidence type="ECO:0000256" key="1">
    <source>
        <dbReference type="ARBA" id="ARBA00011073"/>
    </source>
</evidence>
<evidence type="ECO:0000256" key="4">
    <source>
        <dbReference type="ARBA" id="ARBA00022825"/>
    </source>
</evidence>
<dbReference type="InterPro" id="IPR037045">
    <property type="entry name" value="S8pro/Inhibitor_I9_sf"/>
</dbReference>
<dbReference type="Pfam" id="PF00082">
    <property type="entry name" value="Peptidase_S8"/>
    <property type="match status" value="1"/>
</dbReference>
<proteinExistence type="inferred from homology"/>
<evidence type="ECO:0000313" key="10">
    <source>
        <dbReference type="Proteomes" id="UP000184609"/>
    </source>
</evidence>
<evidence type="ECO:0000313" key="9">
    <source>
        <dbReference type="EMBL" id="SHO64923.1"/>
    </source>
</evidence>
<dbReference type="RefSeq" id="WP_073573342.1">
    <property type="nucleotide sequence ID" value="NZ_FRXN01000006.1"/>
</dbReference>
<keyword evidence="3 5" id="KW-0378">Hydrolase</keyword>
<dbReference type="InterPro" id="IPR015500">
    <property type="entry name" value="Peptidase_S8_subtilisin-rel"/>
</dbReference>
<dbReference type="STRING" id="1073327.SAMN04488108_3744"/>
<dbReference type="OrthoDB" id="9798386at2"/>
<feature type="domain" description="Inhibitor I9" evidence="8">
    <location>
        <begin position="49"/>
        <end position="127"/>
    </location>
</feature>
<feature type="active site" description="Charge relay system" evidence="5">
    <location>
        <position position="173"/>
    </location>
</feature>
<evidence type="ECO:0000256" key="6">
    <source>
        <dbReference type="RuleBase" id="RU003355"/>
    </source>
</evidence>
<dbReference type="Pfam" id="PF05922">
    <property type="entry name" value="Inhibitor_I9"/>
    <property type="match status" value="1"/>
</dbReference>
<gene>
    <name evidence="9" type="ORF">SAMN04488108_3744</name>
</gene>
<evidence type="ECO:0000259" key="7">
    <source>
        <dbReference type="Pfam" id="PF00082"/>
    </source>
</evidence>
<evidence type="ECO:0000256" key="3">
    <source>
        <dbReference type="ARBA" id="ARBA00022801"/>
    </source>
</evidence>
<name>A0A1M7ZJ57_9BACT</name>
<feature type="domain" description="Peptidase S8/S53" evidence="7">
    <location>
        <begin position="167"/>
        <end position="393"/>
    </location>
</feature>
<dbReference type="PRINTS" id="PR00723">
    <property type="entry name" value="SUBTILISIN"/>
</dbReference>
<dbReference type="FunFam" id="3.40.50.200:FF:000014">
    <property type="entry name" value="Proteinase K"/>
    <property type="match status" value="1"/>
</dbReference>
<comment type="similarity">
    <text evidence="1 5 6">Belongs to the peptidase S8 family.</text>
</comment>
<keyword evidence="2 5" id="KW-0645">Protease</keyword>
<dbReference type="InterPro" id="IPR050131">
    <property type="entry name" value="Peptidase_S8_subtilisin-like"/>
</dbReference>
<dbReference type="Gene3D" id="3.30.70.80">
    <property type="entry name" value="Peptidase S8 propeptide/proteinase inhibitor I9"/>
    <property type="match status" value="1"/>
</dbReference>
<dbReference type="InterPro" id="IPR000209">
    <property type="entry name" value="Peptidase_S8/S53_dom"/>
</dbReference>
<dbReference type="Gene3D" id="3.40.50.200">
    <property type="entry name" value="Peptidase S8/S53 domain"/>
    <property type="match status" value="1"/>
</dbReference>
<feature type="active site" description="Charge relay system" evidence="5">
    <location>
        <position position="204"/>
    </location>
</feature>
<organism evidence="9 10">
    <name type="scientific">Algoriphagus zhangzhouensis</name>
    <dbReference type="NCBI Taxonomy" id="1073327"/>
    <lineage>
        <taxon>Bacteria</taxon>
        <taxon>Pseudomonadati</taxon>
        <taxon>Bacteroidota</taxon>
        <taxon>Cytophagia</taxon>
        <taxon>Cytophagales</taxon>
        <taxon>Cyclobacteriaceae</taxon>
        <taxon>Algoriphagus</taxon>
    </lineage>
</organism>
<dbReference type="SUPFAM" id="SSF54897">
    <property type="entry name" value="Protease propeptides/inhibitors"/>
    <property type="match status" value="1"/>
</dbReference>
<dbReference type="PROSITE" id="PS00136">
    <property type="entry name" value="SUBTILASE_ASP"/>
    <property type="match status" value="1"/>
</dbReference>
<keyword evidence="4 5" id="KW-0720">Serine protease</keyword>
<feature type="active site" description="Charge relay system" evidence="5">
    <location>
        <position position="357"/>
    </location>
</feature>
<evidence type="ECO:0000256" key="5">
    <source>
        <dbReference type="PROSITE-ProRule" id="PRU01240"/>
    </source>
</evidence>
<accession>A0A1M7ZJ57</accession>
<evidence type="ECO:0000259" key="8">
    <source>
        <dbReference type="Pfam" id="PF05922"/>
    </source>
</evidence>
<dbReference type="Proteomes" id="UP000184609">
    <property type="component" value="Unassembled WGS sequence"/>
</dbReference>